<dbReference type="OrthoDB" id="2864564at2759"/>
<dbReference type="SUPFAM" id="SSF81383">
    <property type="entry name" value="F-box domain"/>
    <property type="match status" value="1"/>
</dbReference>
<feature type="domain" description="F-box" evidence="1">
    <location>
        <begin position="13"/>
        <end position="58"/>
    </location>
</feature>
<dbReference type="PROSITE" id="PS50181">
    <property type="entry name" value="FBOX"/>
    <property type="match status" value="1"/>
</dbReference>
<dbReference type="HOGENOM" id="CLU_578778_0_0_1"/>
<evidence type="ECO:0000313" key="2">
    <source>
        <dbReference type="EMBL" id="KDQ54301.1"/>
    </source>
</evidence>
<name>A0A067PVE4_9AGAM</name>
<dbReference type="InterPro" id="IPR001810">
    <property type="entry name" value="F-box_dom"/>
</dbReference>
<evidence type="ECO:0000313" key="3">
    <source>
        <dbReference type="Proteomes" id="UP000027265"/>
    </source>
</evidence>
<proteinExistence type="predicted"/>
<dbReference type="InterPro" id="IPR032675">
    <property type="entry name" value="LRR_dom_sf"/>
</dbReference>
<accession>A0A067PVE4</accession>
<gene>
    <name evidence="2" type="ORF">JAAARDRAFT_60705</name>
</gene>
<dbReference type="SUPFAM" id="SSF52047">
    <property type="entry name" value="RNI-like"/>
    <property type="match status" value="1"/>
</dbReference>
<reference evidence="3" key="1">
    <citation type="journal article" date="2014" name="Proc. Natl. Acad. Sci. U.S.A.">
        <title>Extensive sampling of basidiomycete genomes demonstrates inadequacy of the white-rot/brown-rot paradigm for wood decay fungi.</title>
        <authorList>
            <person name="Riley R."/>
            <person name="Salamov A.A."/>
            <person name="Brown D.W."/>
            <person name="Nagy L.G."/>
            <person name="Floudas D."/>
            <person name="Held B.W."/>
            <person name="Levasseur A."/>
            <person name="Lombard V."/>
            <person name="Morin E."/>
            <person name="Otillar R."/>
            <person name="Lindquist E.A."/>
            <person name="Sun H."/>
            <person name="LaButti K.M."/>
            <person name="Schmutz J."/>
            <person name="Jabbour D."/>
            <person name="Luo H."/>
            <person name="Baker S.E."/>
            <person name="Pisabarro A.G."/>
            <person name="Walton J.D."/>
            <person name="Blanchette R.A."/>
            <person name="Henrissat B."/>
            <person name="Martin F."/>
            <person name="Cullen D."/>
            <person name="Hibbett D.S."/>
            <person name="Grigoriev I.V."/>
        </authorList>
    </citation>
    <scope>NUCLEOTIDE SEQUENCE [LARGE SCALE GENOMIC DNA]</scope>
    <source>
        <strain evidence="3">MUCL 33604</strain>
    </source>
</reference>
<protein>
    <recommendedName>
        <fullName evidence="1">F-box domain-containing protein</fullName>
    </recommendedName>
</protein>
<dbReference type="Gene3D" id="3.80.10.10">
    <property type="entry name" value="Ribonuclease Inhibitor"/>
    <property type="match status" value="1"/>
</dbReference>
<dbReference type="EMBL" id="KL197729">
    <property type="protein sequence ID" value="KDQ54301.1"/>
    <property type="molecule type" value="Genomic_DNA"/>
</dbReference>
<dbReference type="Proteomes" id="UP000027265">
    <property type="component" value="Unassembled WGS sequence"/>
</dbReference>
<sequence>MSSRPLRPPGFRSDVVMKLPAELWHNIYNQLTRSDYHNLSLTCSSFRSSIRPFLFHKLQFMISAKPRSIHPPTGQRYCLLTDLDTSLRRLNHYALAPESVRECTFMVKQATREWPMGAYAHEGGERLIDEFFNVLPRFSSCTRLALSGLVLDAEKLDRIGRVEALSDLELEKCLVLCGPYECRPIPLTNFCIDGDGSYLVPKGDHITVYDNYFSIVDPLTVRSIKIMVVGPRILHCLLYSPSYVYDLDATFCSLVKLSLPHRATASLYFVPFLERCPNLREITFHPLEFYDKADPDALAEPLPPSLLLNLQKFVGPAFTFTPFTTFAVSYINLTGTCLPSTFQALLRQLHHPSRVREFRMSVIPLTPTLFRLLWGRLKRLESLELWMGQRAPPNKRDEKPITWEALLKELPEVAAPTLRRLTLHMAFMNARMFGDAWMDAWGEALRKKCEKLESVDFTFEDNMYSWSWPRKK</sequence>
<keyword evidence="3" id="KW-1185">Reference proteome</keyword>
<dbReference type="Pfam" id="PF00646">
    <property type="entry name" value="F-box"/>
    <property type="match status" value="1"/>
</dbReference>
<dbReference type="AlphaFoldDB" id="A0A067PVE4"/>
<evidence type="ECO:0000259" key="1">
    <source>
        <dbReference type="PROSITE" id="PS50181"/>
    </source>
</evidence>
<dbReference type="InParanoid" id="A0A067PVE4"/>
<organism evidence="2 3">
    <name type="scientific">Jaapia argillacea MUCL 33604</name>
    <dbReference type="NCBI Taxonomy" id="933084"/>
    <lineage>
        <taxon>Eukaryota</taxon>
        <taxon>Fungi</taxon>
        <taxon>Dikarya</taxon>
        <taxon>Basidiomycota</taxon>
        <taxon>Agaricomycotina</taxon>
        <taxon>Agaricomycetes</taxon>
        <taxon>Agaricomycetidae</taxon>
        <taxon>Jaapiales</taxon>
        <taxon>Jaapiaceae</taxon>
        <taxon>Jaapia</taxon>
    </lineage>
</organism>
<dbReference type="InterPro" id="IPR036047">
    <property type="entry name" value="F-box-like_dom_sf"/>
</dbReference>